<evidence type="ECO:0000313" key="2">
    <source>
        <dbReference type="EMBL" id="QHT97657.1"/>
    </source>
</evidence>
<reference evidence="2" key="1">
    <citation type="journal article" date="2020" name="Nature">
        <title>Giant virus diversity and host interactions through global metagenomics.</title>
        <authorList>
            <person name="Schulz F."/>
            <person name="Roux S."/>
            <person name="Paez-Espino D."/>
            <person name="Jungbluth S."/>
            <person name="Walsh D.A."/>
            <person name="Denef V.J."/>
            <person name="McMahon K.D."/>
            <person name="Konstantinidis K.T."/>
            <person name="Eloe-Fadrosh E.A."/>
            <person name="Kyrpides N.C."/>
            <person name="Woyke T."/>
        </authorList>
    </citation>
    <scope>NUCLEOTIDE SEQUENCE</scope>
    <source>
        <strain evidence="2">GVMAG-M-3300025572-1</strain>
    </source>
</reference>
<accession>A0A6C0J112</accession>
<sequence>MWGSSRQIAKIRPRNEYYYFTPERVEKGYFKLYSSEKVSVTSDEIKRPPQPVAGKITVVRVIPRDYITNLNPAKDFILKTRISCGKNDYNFGEFSLGEVLTPNTFGYPDYLSYALISSGEPTLDLDDHLVILSSSMANPIPKFKDDKVIEKLTRAMHEAIDRAASSTWSEFTFENTSEDPEKKIVVKVSVSLSKEAKEKFTGKECGKFKLPDKPLPEQTEESKK</sequence>
<name>A0A6C0J112_9ZZZZ</name>
<proteinExistence type="predicted"/>
<feature type="region of interest" description="Disordered" evidence="1">
    <location>
        <begin position="205"/>
        <end position="224"/>
    </location>
</feature>
<dbReference type="AlphaFoldDB" id="A0A6C0J112"/>
<dbReference type="EMBL" id="MN740283">
    <property type="protein sequence ID" value="QHT97657.1"/>
    <property type="molecule type" value="Genomic_DNA"/>
</dbReference>
<organism evidence="2">
    <name type="scientific">viral metagenome</name>
    <dbReference type="NCBI Taxonomy" id="1070528"/>
    <lineage>
        <taxon>unclassified sequences</taxon>
        <taxon>metagenomes</taxon>
        <taxon>organismal metagenomes</taxon>
    </lineage>
</organism>
<protein>
    <submittedName>
        <fullName evidence="2">Uncharacterized protein</fullName>
    </submittedName>
</protein>
<evidence type="ECO:0000256" key="1">
    <source>
        <dbReference type="SAM" id="MobiDB-lite"/>
    </source>
</evidence>